<feature type="chain" id="PRO_5045466857" evidence="1">
    <location>
        <begin position="23"/>
        <end position="168"/>
    </location>
</feature>
<keyword evidence="4" id="KW-1185">Reference proteome</keyword>
<dbReference type="Gene3D" id="3.40.30.10">
    <property type="entry name" value="Glutaredoxin"/>
    <property type="match status" value="1"/>
</dbReference>
<name>A0ABZ0IHH3_9BACT</name>
<dbReference type="Pfam" id="PF00578">
    <property type="entry name" value="AhpC-TSA"/>
    <property type="match status" value="1"/>
</dbReference>
<dbReference type="CDD" id="cd02966">
    <property type="entry name" value="TlpA_like_family"/>
    <property type="match status" value="1"/>
</dbReference>
<sequence>MKRNTAISAAILLLVIAAYAWSAGNDKTEDTPANYPIRFDLAGPDGRTTSLESFSGKVVVLNFWASWCRPCAYEMPDLQKFHEAYKDKDVVVAAIALDNNFEASKAFMKKAGYSMPYFRPNGPVPSQFEVSAIPVTFVIDQRGNIVATYTGMTDFSASYFLDEIKKLM</sequence>
<feature type="domain" description="Thioredoxin" evidence="2">
    <location>
        <begin position="17"/>
        <end position="168"/>
    </location>
</feature>
<accession>A0ABZ0IHH3</accession>
<dbReference type="InterPro" id="IPR000866">
    <property type="entry name" value="AhpC/TSA"/>
</dbReference>
<dbReference type="Proteomes" id="UP001302349">
    <property type="component" value="Chromosome"/>
</dbReference>
<evidence type="ECO:0000313" key="3">
    <source>
        <dbReference type="EMBL" id="WOK04487.1"/>
    </source>
</evidence>
<dbReference type="RefSeq" id="WP_317487297.1">
    <property type="nucleotide sequence ID" value="NZ_CP136051.1"/>
</dbReference>
<dbReference type="InterPro" id="IPR013766">
    <property type="entry name" value="Thioredoxin_domain"/>
</dbReference>
<dbReference type="EMBL" id="CP136051">
    <property type="protein sequence ID" value="WOK04487.1"/>
    <property type="molecule type" value="Genomic_DNA"/>
</dbReference>
<dbReference type="InterPro" id="IPR050553">
    <property type="entry name" value="Thioredoxin_ResA/DsbE_sf"/>
</dbReference>
<dbReference type="SUPFAM" id="SSF52833">
    <property type="entry name" value="Thioredoxin-like"/>
    <property type="match status" value="1"/>
</dbReference>
<reference evidence="3 4" key="1">
    <citation type="journal article" date="2023" name="Microbiol. Resour. Announc.">
        <title>Complete Genome Sequence of Imperialibacter roseus strain P4T.</title>
        <authorList>
            <person name="Tizabi D.R."/>
            <person name="Bachvaroff T."/>
            <person name="Hill R.T."/>
        </authorList>
    </citation>
    <scope>NUCLEOTIDE SEQUENCE [LARGE SCALE GENOMIC DNA]</scope>
    <source>
        <strain evidence="3 4">P4T</strain>
    </source>
</reference>
<evidence type="ECO:0000259" key="2">
    <source>
        <dbReference type="PROSITE" id="PS51352"/>
    </source>
</evidence>
<feature type="signal peptide" evidence="1">
    <location>
        <begin position="1"/>
        <end position="22"/>
    </location>
</feature>
<proteinExistence type="predicted"/>
<organism evidence="3 4">
    <name type="scientific">Imperialibacter roseus</name>
    <dbReference type="NCBI Taxonomy" id="1324217"/>
    <lineage>
        <taxon>Bacteria</taxon>
        <taxon>Pseudomonadati</taxon>
        <taxon>Bacteroidota</taxon>
        <taxon>Cytophagia</taxon>
        <taxon>Cytophagales</taxon>
        <taxon>Flammeovirgaceae</taxon>
        <taxon>Imperialibacter</taxon>
    </lineage>
</organism>
<evidence type="ECO:0000256" key="1">
    <source>
        <dbReference type="SAM" id="SignalP"/>
    </source>
</evidence>
<keyword evidence="1" id="KW-0732">Signal</keyword>
<dbReference type="PANTHER" id="PTHR42852:SF17">
    <property type="entry name" value="THIOREDOXIN-LIKE PROTEIN HI_1115"/>
    <property type="match status" value="1"/>
</dbReference>
<dbReference type="InterPro" id="IPR036249">
    <property type="entry name" value="Thioredoxin-like_sf"/>
</dbReference>
<gene>
    <name evidence="3" type="ORF">RT717_15505</name>
</gene>
<dbReference type="PANTHER" id="PTHR42852">
    <property type="entry name" value="THIOL:DISULFIDE INTERCHANGE PROTEIN DSBE"/>
    <property type="match status" value="1"/>
</dbReference>
<protein>
    <submittedName>
        <fullName evidence="3">TlpA disulfide reductase family protein</fullName>
    </submittedName>
</protein>
<dbReference type="PROSITE" id="PS51352">
    <property type="entry name" value="THIOREDOXIN_2"/>
    <property type="match status" value="1"/>
</dbReference>
<evidence type="ECO:0000313" key="4">
    <source>
        <dbReference type="Proteomes" id="UP001302349"/>
    </source>
</evidence>